<evidence type="ECO:0000259" key="4">
    <source>
        <dbReference type="PROSITE" id="PS50921"/>
    </source>
</evidence>
<keyword evidence="1" id="KW-0805">Transcription regulation</keyword>
<organism evidence="5 6">
    <name type="scientific">Brevibacterium daeguense</name>
    <dbReference type="NCBI Taxonomy" id="909936"/>
    <lineage>
        <taxon>Bacteria</taxon>
        <taxon>Bacillati</taxon>
        <taxon>Actinomycetota</taxon>
        <taxon>Actinomycetes</taxon>
        <taxon>Micrococcales</taxon>
        <taxon>Brevibacteriaceae</taxon>
        <taxon>Brevibacterium</taxon>
    </lineage>
</organism>
<feature type="compositionally biased region" description="Basic and acidic residues" evidence="3">
    <location>
        <begin position="1"/>
        <end position="22"/>
    </location>
</feature>
<dbReference type="PROSITE" id="PS50921">
    <property type="entry name" value="ANTAR"/>
    <property type="match status" value="1"/>
</dbReference>
<feature type="domain" description="ANTAR" evidence="4">
    <location>
        <begin position="190"/>
        <end position="251"/>
    </location>
</feature>
<feature type="region of interest" description="Disordered" evidence="3">
    <location>
        <begin position="1"/>
        <end position="28"/>
    </location>
</feature>
<dbReference type="Pfam" id="PF13185">
    <property type="entry name" value="GAF_2"/>
    <property type="match status" value="1"/>
</dbReference>
<reference evidence="6" key="1">
    <citation type="journal article" date="2019" name="Int. J. Syst. Evol. Microbiol.">
        <title>The Global Catalogue of Microorganisms (GCM) 10K type strain sequencing project: providing services to taxonomists for standard genome sequencing and annotation.</title>
        <authorList>
            <consortium name="The Broad Institute Genomics Platform"/>
            <consortium name="The Broad Institute Genome Sequencing Center for Infectious Disease"/>
            <person name="Wu L."/>
            <person name="Ma J."/>
        </authorList>
    </citation>
    <scope>NUCLEOTIDE SEQUENCE [LARGE SCALE GENOMIC DNA]</scope>
    <source>
        <strain evidence="6">JCM 17458</strain>
    </source>
</reference>
<dbReference type="Proteomes" id="UP001501586">
    <property type="component" value="Unassembled WGS sequence"/>
</dbReference>
<keyword evidence="6" id="KW-1185">Reference proteome</keyword>
<proteinExistence type="predicted"/>
<dbReference type="RefSeq" id="WP_236865123.1">
    <property type="nucleotide sequence ID" value="NZ_BAABAZ010000003.1"/>
</dbReference>
<dbReference type="InterPro" id="IPR005561">
    <property type="entry name" value="ANTAR"/>
</dbReference>
<dbReference type="InterPro" id="IPR036388">
    <property type="entry name" value="WH-like_DNA-bd_sf"/>
</dbReference>
<sequence>MDSRFSRPADDAADCEGHENPHSESGVLGGPDAWVIELLLDADDLTEVATRFTRLLSTDLSEGAARAWCSLAVVRDRRPVTVAFSHEQAHTLDEAQFLTGEGPCVKAVRDQVVVGLPDLASEERWLTFNRTAVAQKVGSVLAVPFELPGETKACLNVYFTQPYSYDWVLLEAVTERIQAATFALRIAARLSGRSSTDPDMAAALQSRAAVTLALGIIMGQNACTQDEAFHALITTARKRKVRMHDLAAGIIAGLNSGAGAAVIQQSGPVAEQSGPATEPPGLGT</sequence>
<dbReference type="Gene3D" id="3.30.450.40">
    <property type="match status" value="1"/>
</dbReference>
<dbReference type="SMART" id="SM01012">
    <property type="entry name" value="ANTAR"/>
    <property type="match status" value="1"/>
</dbReference>
<evidence type="ECO:0000256" key="2">
    <source>
        <dbReference type="ARBA" id="ARBA00023163"/>
    </source>
</evidence>
<dbReference type="EMBL" id="BAABAZ010000003">
    <property type="protein sequence ID" value="GAA4282663.1"/>
    <property type="molecule type" value="Genomic_DNA"/>
</dbReference>
<dbReference type="Gene3D" id="1.10.10.10">
    <property type="entry name" value="Winged helix-like DNA-binding domain superfamily/Winged helix DNA-binding domain"/>
    <property type="match status" value="1"/>
</dbReference>
<accession>A0ABP8EFB4</accession>
<keyword evidence="2" id="KW-0804">Transcription</keyword>
<name>A0ABP8EFB4_9MICO</name>
<evidence type="ECO:0000256" key="1">
    <source>
        <dbReference type="ARBA" id="ARBA00023015"/>
    </source>
</evidence>
<dbReference type="Pfam" id="PF03861">
    <property type="entry name" value="ANTAR"/>
    <property type="match status" value="1"/>
</dbReference>
<dbReference type="InterPro" id="IPR003018">
    <property type="entry name" value="GAF"/>
</dbReference>
<dbReference type="SUPFAM" id="SSF55781">
    <property type="entry name" value="GAF domain-like"/>
    <property type="match status" value="1"/>
</dbReference>
<comment type="caution">
    <text evidence="5">The sequence shown here is derived from an EMBL/GenBank/DDBJ whole genome shotgun (WGS) entry which is preliminary data.</text>
</comment>
<protein>
    <submittedName>
        <fullName evidence="5">GAF and ANTAR domain-containing protein</fullName>
    </submittedName>
</protein>
<gene>
    <name evidence="5" type="ORF">GCM10022261_01940</name>
</gene>
<evidence type="ECO:0000256" key="3">
    <source>
        <dbReference type="SAM" id="MobiDB-lite"/>
    </source>
</evidence>
<evidence type="ECO:0000313" key="5">
    <source>
        <dbReference type="EMBL" id="GAA4282663.1"/>
    </source>
</evidence>
<dbReference type="InterPro" id="IPR029016">
    <property type="entry name" value="GAF-like_dom_sf"/>
</dbReference>
<evidence type="ECO:0000313" key="6">
    <source>
        <dbReference type="Proteomes" id="UP001501586"/>
    </source>
</evidence>